<organism evidence="1 2">
    <name type="scientific">Pipistrellus kuhlii</name>
    <name type="common">Kuhl's pipistrelle</name>
    <dbReference type="NCBI Taxonomy" id="59472"/>
    <lineage>
        <taxon>Eukaryota</taxon>
        <taxon>Metazoa</taxon>
        <taxon>Chordata</taxon>
        <taxon>Craniata</taxon>
        <taxon>Vertebrata</taxon>
        <taxon>Euteleostomi</taxon>
        <taxon>Mammalia</taxon>
        <taxon>Eutheria</taxon>
        <taxon>Laurasiatheria</taxon>
        <taxon>Chiroptera</taxon>
        <taxon>Yangochiroptera</taxon>
        <taxon>Vespertilionidae</taxon>
        <taxon>Pipistrellus</taxon>
    </lineage>
</organism>
<evidence type="ECO:0000313" key="1">
    <source>
        <dbReference type="EMBL" id="KAF6322464.1"/>
    </source>
</evidence>
<reference evidence="1 2" key="1">
    <citation type="journal article" date="2020" name="Nature">
        <title>Six reference-quality genomes reveal evolution of bat adaptations.</title>
        <authorList>
            <person name="Jebb D."/>
            <person name="Huang Z."/>
            <person name="Pippel M."/>
            <person name="Hughes G.M."/>
            <person name="Lavrichenko K."/>
            <person name="Devanna P."/>
            <person name="Winkler S."/>
            <person name="Jermiin L.S."/>
            <person name="Skirmuntt E.C."/>
            <person name="Katzourakis A."/>
            <person name="Burkitt-Gray L."/>
            <person name="Ray D.A."/>
            <person name="Sullivan K.A.M."/>
            <person name="Roscito J.G."/>
            <person name="Kirilenko B.M."/>
            <person name="Davalos L.M."/>
            <person name="Corthals A.P."/>
            <person name="Power M.L."/>
            <person name="Jones G."/>
            <person name="Ransome R.D."/>
            <person name="Dechmann D.K.N."/>
            <person name="Locatelli A.G."/>
            <person name="Puechmaille S.J."/>
            <person name="Fedrigo O."/>
            <person name="Jarvis E.D."/>
            <person name="Hiller M."/>
            <person name="Vernes S.C."/>
            <person name="Myers E.W."/>
            <person name="Teeling E.C."/>
        </authorList>
    </citation>
    <scope>NUCLEOTIDE SEQUENCE [LARGE SCALE GENOMIC DNA]</scope>
    <source>
        <strain evidence="1">MPipKuh1</strain>
        <tissue evidence="1">Flight muscle</tissue>
    </source>
</reference>
<proteinExistence type="predicted"/>
<comment type="caution">
    <text evidence="1">The sequence shown here is derived from an EMBL/GenBank/DDBJ whole genome shotgun (WGS) entry which is preliminary data.</text>
</comment>
<sequence length="130" mass="13586">MISADLQEMNLVTKAQRKTSVRPVSANHRHSSCCAGLYSLDICPLLRFGGKGGGAPHDSIEQKKGNTEAQPVVAELVPTQKSLLRVHALGHGGLDPAAVPTGLPHRCPAWLKCLLCLAASPSGPDHVPGA</sequence>
<protein>
    <submittedName>
        <fullName evidence="1">Uncharacterized protein</fullName>
    </submittedName>
</protein>
<gene>
    <name evidence="1" type="ORF">mPipKuh1_008465</name>
</gene>
<accession>A0A7J7VBH5</accession>
<name>A0A7J7VBH5_PIPKU</name>
<keyword evidence="2" id="KW-1185">Reference proteome</keyword>
<evidence type="ECO:0000313" key="2">
    <source>
        <dbReference type="Proteomes" id="UP000558488"/>
    </source>
</evidence>
<dbReference type="AlphaFoldDB" id="A0A7J7VBH5"/>
<dbReference type="Proteomes" id="UP000558488">
    <property type="component" value="Unassembled WGS sequence"/>
</dbReference>
<dbReference type="EMBL" id="JACAGB010000015">
    <property type="protein sequence ID" value="KAF6322464.1"/>
    <property type="molecule type" value="Genomic_DNA"/>
</dbReference>